<proteinExistence type="predicted"/>
<evidence type="ECO:0000313" key="2">
    <source>
        <dbReference type="EMBL" id="OUJ75938.1"/>
    </source>
</evidence>
<feature type="domain" description="KaiB" evidence="1">
    <location>
        <begin position="15"/>
        <end position="96"/>
    </location>
</feature>
<gene>
    <name evidence="2" type="ORF">BXP70_01225</name>
</gene>
<accession>A0A243WJ62</accession>
<dbReference type="CDD" id="cd02978">
    <property type="entry name" value="KaiB_like"/>
    <property type="match status" value="1"/>
</dbReference>
<dbReference type="EMBL" id="MTSE01000001">
    <property type="protein sequence ID" value="OUJ75938.1"/>
    <property type="molecule type" value="Genomic_DNA"/>
</dbReference>
<organism evidence="2 3">
    <name type="scientific">Hymenobacter crusticola</name>
    <dbReference type="NCBI Taxonomy" id="1770526"/>
    <lineage>
        <taxon>Bacteria</taxon>
        <taxon>Pseudomonadati</taxon>
        <taxon>Bacteroidota</taxon>
        <taxon>Cytophagia</taxon>
        <taxon>Cytophagales</taxon>
        <taxon>Hymenobacteraceae</taxon>
        <taxon>Hymenobacter</taxon>
    </lineage>
</organism>
<dbReference type="Gene3D" id="3.40.30.10">
    <property type="entry name" value="Glutaredoxin"/>
    <property type="match status" value="1"/>
</dbReference>
<reference evidence="2 3" key="1">
    <citation type="submission" date="2017-01" db="EMBL/GenBank/DDBJ databases">
        <title>A new Hymenobacter.</title>
        <authorList>
            <person name="Liang Y."/>
            <person name="Feng F."/>
        </authorList>
    </citation>
    <scope>NUCLEOTIDE SEQUENCE [LARGE SCALE GENOMIC DNA]</scope>
    <source>
        <strain evidence="2">MIMBbqt21</strain>
    </source>
</reference>
<dbReference type="PANTHER" id="PTHR41709:SF2">
    <property type="entry name" value="CIRCADIAN CLOCK PROTEIN KAIB2"/>
    <property type="match status" value="1"/>
</dbReference>
<dbReference type="SUPFAM" id="SSF52833">
    <property type="entry name" value="Thioredoxin-like"/>
    <property type="match status" value="1"/>
</dbReference>
<keyword evidence="3" id="KW-1185">Reference proteome</keyword>
<dbReference type="InterPro" id="IPR036249">
    <property type="entry name" value="Thioredoxin-like_sf"/>
</dbReference>
<dbReference type="Proteomes" id="UP000194873">
    <property type="component" value="Unassembled WGS sequence"/>
</dbReference>
<dbReference type="Pfam" id="PF07689">
    <property type="entry name" value="KaiB"/>
    <property type="match status" value="1"/>
</dbReference>
<dbReference type="GO" id="GO:0048511">
    <property type="term" value="P:rhythmic process"/>
    <property type="evidence" value="ECO:0007669"/>
    <property type="project" value="InterPro"/>
</dbReference>
<dbReference type="OrthoDB" id="5458519at2"/>
<comment type="caution">
    <text evidence="2">The sequence shown here is derived from an EMBL/GenBank/DDBJ whole genome shotgun (WGS) entry which is preliminary data.</text>
</comment>
<evidence type="ECO:0000259" key="1">
    <source>
        <dbReference type="SMART" id="SM01248"/>
    </source>
</evidence>
<dbReference type="RefSeq" id="WP_086592184.1">
    <property type="nucleotide sequence ID" value="NZ_MTSE01000001.1"/>
</dbReference>
<protein>
    <recommendedName>
        <fullName evidence="1">KaiB domain-containing protein</fullName>
    </recommendedName>
</protein>
<dbReference type="SMART" id="SM01248">
    <property type="entry name" value="KaiB"/>
    <property type="match status" value="1"/>
</dbReference>
<dbReference type="AlphaFoldDB" id="A0A243WJ62"/>
<sequence>MLSSSILPEPEYELELFLAGNSPKSTQALQNIRTICEQYLPGRHTLVVVDLYQQPERASQEEILGVPMLLKKRPGLVRRLVGDFSDHERVLKALGLT</sequence>
<dbReference type="InterPro" id="IPR039022">
    <property type="entry name" value="KaiB-like"/>
</dbReference>
<evidence type="ECO:0000313" key="3">
    <source>
        <dbReference type="Proteomes" id="UP000194873"/>
    </source>
</evidence>
<dbReference type="InterPro" id="IPR011649">
    <property type="entry name" value="KaiB_domain"/>
</dbReference>
<name>A0A243WJ62_9BACT</name>
<dbReference type="PANTHER" id="PTHR41709">
    <property type="entry name" value="KAIB-LIKE PROTEIN 1"/>
    <property type="match status" value="1"/>
</dbReference>